<dbReference type="SUPFAM" id="SSF48452">
    <property type="entry name" value="TPR-like"/>
    <property type="match status" value="1"/>
</dbReference>
<evidence type="ECO:0000313" key="1">
    <source>
        <dbReference type="EMBL" id="SFB79687.1"/>
    </source>
</evidence>
<dbReference type="Proteomes" id="UP000240042">
    <property type="component" value="Unassembled WGS sequence"/>
</dbReference>
<name>A0A1I1DY05_BREAD</name>
<accession>A0A1I1DY05</accession>
<protein>
    <submittedName>
        <fullName evidence="1">Uncharacterized protein</fullName>
    </submittedName>
</protein>
<dbReference type="OrthoDB" id="305390at2"/>
<dbReference type="STRING" id="34097.SAMN02745150_00833"/>
<keyword evidence="2" id="KW-1185">Reference proteome</keyword>
<organism evidence="1 2">
    <name type="scientific">Brevinema andersonii</name>
    <dbReference type="NCBI Taxonomy" id="34097"/>
    <lineage>
        <taxon>Bacteria</taxon>
        <taxon>Pseudomonadati</taxon>
        <taxon>Spirochaetota</taxon>
        <taxon>Spirochaetia</taxon>
        <taxon>Brevinematales</taxon>
        <taxon>Brevinemataceae</taxon>
        <taxon>Brevinema</taxon>
    </lineage>
</organism>
<dbReference type="AlphaFoldDB" id="A0A1I1DY05"/>
<reference evidence="2" key="1">
    <citation type="submission" date="2016-10" db="EMBL/GenBank/DDBJ databases">
        <authorList>
            <person name="Varghese N."/>
            <person name="Submissions S."/>
        </authorList>
    </citation>
    <scope>NUCLEOTIDE SEQUENCE [LARGE SCALE GENOMIC DNA]</scope>
    <source>
        <strain evidence="2">ATCC 43811</strain>
    </source>
</reference>
<gene>
    <name evidence="1" type="ORF">SAMN02745150_00833</name>
</gene>
<dbReference type="InterPro" id="IPR011990">
    <property type="entry name" value="TPR-like_helical_dom_sf"/>
</dbReference>
<dbReference type="EMBL" id="FOKY01000005">
    <property type="protein sequence ID" value="SFB79687.1"/>
    <property type="molecule type" value="Genomic_DNA"/>
</dbReference>
<sequence>MLFQHPKIKKIWTSLVLVSFLLTLHPSYAFRSRFIVPFNELEDALLNNFDSLSITEAALVASGIDADLYQTYSAEINRWENDIRSRLLPGASEYKIAETILAYLHDHVFKRYRLSSTTLQEVFESGEFNCLSATILTGILLQHFGIETKGIVLPTHVYIFAVLDGKNTEIESTIKQGLLIAQDKKLQDQFNGLTGFSYENNKRKIVISWSETTGLLYSNRSYFDAQKSRFKQAFQNMMKAQVLLASAPSEESNLTAGYLNYSYYVFKQEDRPLQDYLYALEVLEEGISRYPRYNVLKGNYFQGANLVLQRMIMNNLTPDQIDIFMARSQQHLSAKDFEKFNYNRYLREVLYYLRTKKDLTNAQKALLNMWQQNPDATDVKSLIQEFSYTLVQADLKKNQSGRIDSAVLSALAPFPAKLTQEYLSGYYSEVARKLFSRQNFTEAVATMEQGHNQLGAHKLIIENGFFYAVNAAQHFLDREVYEEALKFYQKATYFKNNPQVSGNIAILYEKLALNALENNNKKSAKKWLDEGLKFSPNNRRLIIIAEKM</sequence>
<proteinExistence type="predicted"/>
<dbReference type="RefSeq" id="WP_092318937.1">
    <property type="nucleotide sequence ID" value="NZ_FOKY01000005.1"/>
</dbReference>
<evidence type="ECO:0000313" key="2">
    <source>
        <dbReference type="Proteomes" id="UP000240042"/>
    </source>
</evidence>